<protein>
    <submittedName>
        <fullName evidence="2">Uncharacterized protein</fullName>
    </submittedName>
</protein>
<dbReference type="AlphaFoldDB" id="A0A5D0CMI3"/>
<dbReference type="Proteomes" id="UP000325218">
    <property type="component" value="Unassembled WGS sequence"/>
</dbReference>
<proteinExistence type="predicted"/>
<dbReference type="EMBL" id="VSDO01000005">
    <property type="protein sequence ID" value="TYA10882.1"/>
    <property type="molecule type" value="Genomic_DNA"/>
</dbReference>
<keyword evidence="3" id="KW-1185">Reference proteome</keyword>
<organism evidence="2 3">
    <name type="scientific">Paenibacillus faecis</name>
    <dbReference type="NCBI Taxonomy" id="862114"/>
    <lineage>
        <taxon>Bacteria</taxon>
        <taxon>Bacillati</taxon>
        <taxon>Bacillota</taxon>
        <taxon>Bacilli</taxon>
        <taxon>Bacillales</taxon>
        <taxon>Paenibacillaceae</taxon>
        <taxon>Paenibacillus</taxon>
    </lineage>
</organism>
<feature type="region of interest" description="Disordered" evidence="1">
    <location>
        <begin position="1"/>
        <end position="64"/>
    </location>
</feature>
<feature type="compositionally biased region" description="Pro residues" evidence="1">
    <location>
        <begin position="41"/>
        <end position="50"/>
    </location>
</feature>
<name>A0A5D0CMI3_9BACL</name>
<evidence type="ECO:0000313" key="2">
    <source>
        <dbReference type="EMBL" id="TYA10882.1"/>
    </source>
</evidence>
<evidence type="ECO:0000256" key="1">
    <source>
        <dbReference type="SAM" id="MobiDB-lite"/>
    </source>
</evidence>
<evidence type="ECO:0000313" key="3">
    <source>
        <dbReference type="Proteomes" id="UP000325218"/>
    </source>
</evidence>
<comment type="caution">
    <text evidence="2">The sequence shown here is derived from an EMBL/GenBank/DDBJ whole genome shotgun (WGS) entry which is preliminary data.</text>
</comment>
<sequence>MSSSAPDSPGRSTGEPETADLGRKGASIPARRPDPLAAAPRPAPPGPPGPANQRRHKEETCRTA</sequence>
<reference evidence="2 3" key="1">
    <citation type="submission" date="2019-08" db="EMBL/GenBank/DDBJ databases">
        <title>Genome sequencing of Paenibacillus faecis DSM 23593(T).</title>
        <authorList>
            <person name="Kook J.-K."/>
            <person name="Park S.-N."/>
            <person name="Lim Y.K."/>
        </authorList>
    </citation>
    <scope>NUCLEOTIDE SEQUENCE [LARGE SCALE GENOMIC DNA]</scope>
    <source>
        <strain evidence="2 3">DSM 23593</strain>
    </source>
</reference>
<accession>A0A5D0CMI3</accession>
<gene>
    <name evidence="2" type="ORF">FRY98_24225</name>
</gene>